<dbReference type="EMBL" id="JACJKY010000008">
    <property type="protein sequence ID" value="MBM6920851.1"/>
    <property type="molecule type" value="Genomic_DNA"/>
</dbReference>
<dbReference type="AlphaFoldDB" id="A0A938X603"/>
<dbReference type="RefSeq" id="WP_204446181.1">
    <property type="nucleotide sequence ID" value="NZ_JACJKY010000008.1"/>
</dbReference>
<evidence type="ECO:0000313" key="2">
    <source>
        <dbReference type="Proteomes" id="UP000774750"/>
    </source>
</evidence>
<comment type="caution">
    <text evidence="1">The sequence shown here is derived from an EMBL/GenBank/DDBJ whole genome shotgun (WGS) entry which is preliminary data.</text>
</comment>
<protein>
    <submittedName>
        <fullName evidence="1">Uncharacterized protein</fullName>
    </submittedName>
</protein>
<reference evidence="1" key="2">
    <citation type="journal article" date="2021" name="Sci. Rep.">
        <title>The distribution of antibiotic resistance genes in chicken gut microbiota commensals.</title>
        <authorList>
            <person name="Juricova H."/>
            <person name="Matiasovicova J."/>
            <person name="Kubasova T."/>
            <person name="Cejkova D."/>
            <person name="Rychlik I."/>
        </authorList>
    </citation>
    <scope>NUCLEOTIDE SEQUENCE</scope>
    <source>
        <strain evidence="1">An559</strain>
    </source>
</reference>
<keyword evidence="2" id="KW-1185">Reference proteome</keyword>
<organism evidence="1 2">
    <name type="scientific">Merdimmobilis hominis</name>
    <dbReference type="NCBI Taxonomy" id="2897707"/>
    <lineage>
        <taxon>Bacteria</taxon>
        <taxon>Bacillati</taxon>
        <taxon>Bacillota</taxon>
        <taxon>Clostridia</taxon>
        <taxon>Eubacteriales</taxon>
        <taxon>Oscillospiraceae</taxon>
        <taxon>Merdimmobilis</taxon>
    </lineage>
</organism>
<evidence type="ECO:0000313" key="1">
    <source>
        <dbReference type="EMBL" id="MBM6920851.1"/>
    </source>
</evidence>
<proteinExistence type="predicted"/>
<sequence length="66" mass="7618">MAKRILNRWKGYSVADCDCKYCLYYGGKRHGEVKCLADECVCKEELKAAARRERMNNGSKDKSRNP</sequence>
<dbReference type="Proteomes" id="UP000774750">
    <property type="component" value="Unassembled WGS sequence"/>
</dbReference>
<gene>
    <name evidence="1" type="ORF">H6A12_06765</name>
</gene>
<accession>A0A938X603</accession>
<reference evidence="1" key="1">
    <citation type="submission" date="2020-08" db="EMBL/GenBank/DDBJ databases">
        <authorList>
            <person name="Cejkova D."/>
            <person name="Kubasova T."/>
            <person name="Jahodarova E."/>
            <person name="Rychlik I."/>
        </authorList>
    </citation>
    <scope>NUCLEOTIDE SEQUENCE</scope>
    <source>
        <strain evidence="1">An559</strain>
    </source>
</reference>
<name>A0A938X603_9FIRM</name>